<sequence>MSDSSMEKDIRRSTESPKQEETSPPSCDVKKITWRKFFWEKILSNKTFFKILALVCVIVLTFIFIFTALFTEKFLRTDNNLLLLPSVSPLKEDPKDISPVIEKEIISQNLSIAQQKDEETADKELANTQNFNIKPLLEEIASLKQLISDLSKNYQDIVTRLTKMETLTANPLRNPNTQRMVSLLILKNALDKGEYSSLNTTMQENFSVLKPCTATLMQFANIKIPTTIEILAKFPKVSEEMVFASESLEKDSGFANYLLFQLTRLVKVRPIGGNIEGDAITDVIARIENNLKTGDLVKAAAEWDKIPEKARQPSMFLRNALEAHICSDAILKEEMAKIPQTDLP</sequence>
<dbReference type="SMR" id="C6XGK4"/>
<evidence type="ECO:0000313" key="3">
    <source>
        <dbReference type="EMBL" id="ACT57507.1"/>
    </source>
</evidence>
<gene>
    <name evidence="3" type="ordered locus">CLIBASIA_04680</name>
</gene>
<feature type="transmembrane region" description="Helical" evidence="2">
    <location>
        <begin position="51"/>
        <end position="70"/>
    </location>
</feature>
<evidence type="ECO:0000256" key="1">
    <source>
        <dbReference type="SAM" id="MobiDB-lite"/>
    </source>
</evidence>
<protein>
    <recommendedName>
        <fullName evidence="5">Transmembrane protein</fullName>
    </recommendedName>
</protein>
<feature type="region of interest" description="Disordered" evidence="1">
    <location>
        <begin position="1"/>
        <end position="26"/>
    </location>
</feature>
<keyword evidence="2" id="KW-1133">Transmembrane helix</keyword>
<dbReference type="EMBL" id="CP001677">
    <property type="protein sequence ID" value="ACT57507.1"/>
    <property type="molecule type" value="Genomic_DNA"/>
</dbReference>
<dbReference type="Proteomes" id="UP000002744">
    <property type="component" value="Chromosome"/>
</dbReference>
<feature type="compositionally biased region" description="Basic and acidic residues" evidence="1">
    <location>
        <begin position="1"/>
        <end position="21"/>
    </location>
</feature>
<dbReference type="RefSeq" id="WP_015824965.1">
    <property type="nucleotide sequence ID" value="NC_012985.3"/>
</dbReference>
<dbReference type="HOGENOM" id="CLU_808448_0_0_5"/>
<organism evidence="3 4">
    <name type="scientific">Liberibacter asiaticus (strain psy62)</name>
    <dbReference type="NCBI Taxonomy" id="537021"/>
    <lineage>
        <taxon>Bacteria</taxon>
        <taxon>Pseudomonadati</taxon>
        <taxon>Pseudomonadota</taxon>
        <taxon>Alphaproteobacteria</taxon>
        <taxon>Hyphomicrobiales</taxon>
        <taxon>Rhizobiaceae</taxon>
        <taxon>Liberibacter</taxon>
    </lineage>
</organism>
<dbReference type="KEGG" id="las:CLIBASIA_04680"/>
<dbReference type="AlphaFoldDB" id="C6XGK4"/>
<dbReference type="STRING" id="537021.CLIBASIA_04680"/>
<evidence type="ECO:0008006" key="5">
    <source>
        <dbReference type="Google" id="ProtNLM"/>
    </source>
</evidence>
<reference evidence="3 4" key="2">
    <citation type="journal article" date="2011" name="Appl. Environ. Microbiol.">
        <title>Diversity and plasticity of the intracellular plant pathogen and insect symbiont, 'Candidatus Liberibacter asiaticus', revealed by hyper variable prophage genes with intragenic tandem repeats.</title>
        <authorList>
            <person name="Zhou L."/>
            <person name="Powell C.A."/>
            <person name="Hoffman M.T."/>
            <person name="Li W."/>
            <person name="Fan G."/>
            <person name="Liu B."/>
            <person name="Lin H."/>
            <person name="Duan Y."/>
        </authorList>
    </citation>
    <scope>NUCLEOTIDE SEQUENCE [LARGE SCALE GENOMIC DNA]</scope>
    <source>
        <strain evidence="4">psy62</strain>
    </source>
</reference>
<keyword evidence="2" id="KW-0472">Membrane</keyword>
<keyword evidence="2" id="KW-0812">Transmembrane</keyword>
<name>C6XGK4_LIBAP</name>
<accession>C6XGK4</accession>
<evidence type="ECO:0000256" key="2">
    <source>
        <dbReference type="SAM" id="Phobius"/>
    </source>
</evidence>
<evidence type="ECO:0000313" key="4">
    <source>
        <dbReference type="Proteomes" id="UP000002744"/>
    </source>
</evidence>
<reference evidence="3 4" key="1">
    <citation type="journal article" date="2009" name="Mol. Plant Microbe Interact.">
        <title>Complete genome sequence of citrus huanglongbing bacterium, 'Candidatus Liberibacter asiaticus' obtained through metagenomics.</title>
        <authorList>
            <person name="Duan Y."/>
            <person name="Zhou L."/>
            <person name="Hall D.G."/>
            <person name="Li W."/>
            <person name="Doddapaneni H."/>
            <person name="Lin H."/>
            <person name="Liu L."/>
            <person name="Vahling C.M."/>
            <person name="Gabriel D.W."/>
            <person name="Williams K.P."/>
            <person name="Dickerman A."/>
            <person name="Sun Y."/>
            <person name="Gottwald T."/>
        </authorList>
    </citation>
    <scope>NUCLEOTIDE SEQUENCE [LARGE SCALE GENOMIC DNA]</scope>
    <source>
        <strain evidence="4">psy62</strain>
    </source>
</reference>
<proteinExistence type="predicted"/>
<dbReference type="eggNOG" id="COG4223">
    <property type="taxonomic scope" value="Bacteria"/>
</dbReference>